<reference evidence="2 3" key="1">
    <citation type="submission" date="2019-11" db="EMBL/GenBank/DDBJ databases">
        <title>Novel species isolated from a subtropical stream in China.</title>
        <authorList>
            <person name="Lu H."/>
        </authorList>
    </citation>
    <scope>NUCLEOTIDE SEQUENCE [LARGE SCALE GENOMIC DNA]</scope>
    <source>
        <strain evidence="2 3">FT80W</strain>
    </source>
</reference>
<dbReference type="Proteomes" id="UP000433309">
    <property type="component" value="Unassembled WGS sequence"/>
</dbReference>
<accession>A0A6I2L872</accession>
<proteinExistence type="predicted"/>
<feature type="compositionally biased region" description="Low complexity" evidence="1">
    <location>
        <begin position="98"/>
        <end position="107"/>
    </location>
</feature>
<dbReference type="RefSeq" id="WP_154382836.1">
    <property type="nucleotide sequence ID" value="NZ_WKJK01000021.1"/>
</dbReference>
<feature type="region of interest" description="Disordered" evidence="1">
    <location>
        <begin position="72"/>
        <end position="107"/>
    </location>
</feature>
<evidence type="ECO:0000313" key="2">
    <source>
        <dbReference type="EMBL" id="MRW93960.1"/>
    </source>
</evidence>
<evidence type="ECO:0000256" key="1">
    <source>
        <dbReference type="SAM" id="MobiDB-lite"/>
    </source>
</evidence>
<organism evidence="2 3">
    <name type="scientific">Duganella guangzhouensis</name>
    <dbReference type="NCBI Taxonomy" id="2666084"/>
    <lineage>
        <taxon>Bacteria</taxon>
        <taxon>Pseudomonadati</taxon>
        <taxon>Pseudomonadota</taxon>
        <taxon>Betaproteobacteria</taxon>
        <taxon>Burkholderiales</taxon>
        <taxon>Oxalobacteraceae</taxon>
        <taxon>Telluria group</taxon>
        <taxon>Duganella</taxon>
    </lineage>
</organism>
<keyword evidence="3" id="KW-1185">Reference proteome</keyword>
<sequence length="158" mass="15467">MTTSVTSATSSSTYQAYVPTVGQTTSTAALTSQAVSLSTQSAVVAALGGSSSATVYTPSGLLNTLQQAGVASDTIATPESGSDTSSTAQDTQDQAIVSSLSSSTSSSGIYTGTGTVSGLTEQASANWADLLKANPSLASTVISSSYNLGLVSSLSTTA</sequence>
<feature type="compositionally biased region" description="Polar residues" evidence="1">
    <location>
        <begin position="72"/>
        <end position="97"/>
    </location>
</feature>
<name>A0A6I2L872_9BURK</name>
<evidence type="ECO:0000313" key="3">
    <source>
        <dbReference type="Proteomes" id="UP000433309"/>
    </source>
</evidence>
<gene>
    <name evidence="2" type="ORF">GJ699_28620</name>
</gene>
<dbReference type="AlphaFoldDB" id="A0A6I2L872"/>
<dbReference type="EMBL" id="WKJK01000021">
    <property type="protein sequence ID" value="MRW93960.1"/>
    <property type="molecule type" value="Genomic_DNA"/>
</dbReference>
<comment type="caution">
    <text evidence="2">The sequence shown here is derived from an EMBL/GenBank/DDBJ whole genome shotgun (WGS) entry which is preliminary data.</text>
</comment>
<protein>
    <submittedName>
        <fullName evidence="2">Uncharacterized protein</fullName>
    </submittedName>
</protein>